<dbReference type="PANTHER" id="PTHR10224">
    <property type="entry name" value="ES1 PROTEIN HOMOLOG, MITOCHONDRIAL"/>
    <property type="match status" value="1"/>
</dbReference>
<dbReference type="RefSeq" id="WP_303538057.1">
    <property type="nucleotide sequence ID" value="NZ_JAUOQI010000003.1"/>
</dbReference>
<dbReference type="PIRSF" id="PIRSF006320">
    <property type="entry name" value="Elb2"/>
    <property type="match status" value="1"/>
</dbReference>
<keyword evidence="1 2" id="KW-0456">Lyase</keyword>
<organism evidence="2 3">
    <name type="scientific">Alteromonas stellipolaris</name>
    <dbReference type="NCBI Taxonomy" id="233316"/>
    <lineage>
        <taxon>Bacteria</taxon>
        <taxon>Pseudomonadati</taxon>
        <taxon>Pseudomonadota</taxon>
        <taxon>Gammaproteobacteria</taxon>
        <taxon>Alteromonadales</taxon>
        <taxon>Alteromonadaceae</taxon>
        <taxon>Alteromonas/Salinimonas group</taxon>
        <taxon>Alteromonas</taxon>
    </lineage>
</organism>
<dbReference type="InterPro" id="IPR029062">
    <property type="entry name" value="Class_I_gatase-like"/>
</dbReference>
<dbReference type="Proteomes" id="UP001170717">
    <property type="component" value="Unassembled WGS sequence"/>
</dbReference>
<comment type="similarity">
    <text evidence="1">Belongs to the peptidase C56 family.</text>
</comment>
<proteinExistence type="inferred from homology"/>
<evidence type="ECO:0000313" key="2">
    <source>
        <dbReference type="EMBL" id="MDO6576641.1"/>
    </source>
</evidence>
<dbReference type="AlphaFoldDB" id="A0AAW7Z112"/>
<dbReference type="Gene3D" id="3.40.50.880">
    <property type="match status" value="1"/>
</dbReference>
<evidence type="ECO:0000313" key="3">
    <source>
        <dbReference type="Proteomes" id="UP001170717"/>
    </source>
</evidence>
<comment type="caution">
    <text evidence="2">The sequence shown here is derived from an EMBL/GenBank/DDBJ whole genome shotgun (WGS) entry which is preliminary data.</text>
</comment>
<dbReference type="SUPFAM" id="SSF52317">
    <property type="entry name" value="Class I glutamine amidotransferase-like"/>
    <property type="match status" value="1"/>
</dbReference>
<protein>
    <recommendedName>
        <fullName evidence="1">Glyoxalase</fullName>
    </recommendedName>
</protein>
<name>A0AAW7Z112_9ALTE</name>
<dbReference type="GO" id="GO:0016829">
    <property type="term" value="F:lyase activity"/>
    <property type="evidence" value="ECO:0007669"/>
    <property type="project" value="UniProtKB-UniRule"/>
</dbReference>
<dbReference type="CDD" id="cd03133">
    <property type="entry name" value="GATase1_ES1"/>
    <property type="match status" value="1"/>
</dbReference>
<reference evidence="2" key="1">
    <citation type="submission" date="2023-07" db="EMBL/GenBank/DDBJ databases">
        <title>Genome content predicts the carbon catabolic preferences of heterotrophic bacteria.</title>
        <authorList>
            <person name="Gralka M."/>
        </authorList>
    </citation>
    <scope>NUCLEOTIDE SEQUENCE</scope>
    <source>
        <strain evidence="2">F2M12</strain>
    </source>
</reference>
<dbReference type="PANTHER" id="PTHR10224:SF12">
    <property type="entry name" value="GLYOXALASE ELBB"/>
    <property type="match status" value="1"/>
</dbReference>
<comment type="function">
    <text evidence="1">Displays glyoxalase activity, catalyzing the conversion of glyoxal to glycolate.</text>
</comment>
<evidence type="ECO:0000256" key="1">
    <source>
        <dbReference type="PIRNR" id="PIRNR006320"/>
    </source>
</evidence>
<dbReference type="EMBL" id="JAUOQI010000003">
    <property type="protein sequence ID" value="MDO6576641.1"/>
    <property type="molecule type" value="Genomic_DNA"/>
</dbReference>
<sequence>MKQVAVILSGCGVFDGAEIHESVLTLLAIEQAGVGYQCFAPDKAQMHVVNHLTGEVSEDETRNVLVESARIARGNVKPITECKVSDFDYLIVPGGFGAAKNLCSFAVDGEKSTVDKDVLAVCTDFAKAKKPVAYACIAPAIAASVYGNDVKLTIGNDEDTANALNALGACHVNCEVDEVVVDVENKLVTTPAYMSAQNILQAHASINKMVETVLAMK</sequence>
<dbReference type="NCBIfam" id="NF008747">
    <property type="entry name" value="PRK11780.1"/>
    <property type="match status" value="1"/>
</dbReference>
<comment type="catalytic activity">
    <reaction evidence="1">
        <text>glyoxal + H2O = glycolate + H(+)</text>
        <dbReference type="Rhea" id="RHEA:51672"/>
        <dbReference type="ChEBI" id="CHEBI:15377"/>
        <dbReference type="ChEBI" id="CHEBI:15378"/>
        <dbReference type="ChEBI" id="CHEBI:29805"/>
        <dbReference type="ChEBI" id="CHEBI:34779"/>
    </reaction>
</comment>
<accession>A0AAW7Z112</accession>
<dbReference type="InterPro" id="IPR026041">
    <property type="entry name" value="ElbB"/>
</dbReference>
<gene>
    <name evidence="2" type="primary">elbB</name>
    <name evidence="2" type="ORF">Q4527_04525</name>
</gene>